<proteinExistence type="predicted"/>
<dbReference type="AlphaFoldDB" id="A0A9X2U1D3"/>
<name>A0A9X2U1D3_9BACT</name>
<accession>A0A9X2U1D3</accession>
<dbReference type="Proteomes" id="UP001155034">
    <property type="component" value="Unassembled WGS sequence"/>
</dbReference>
<evidence type="ECO:0000313" key="1">
    <source>
        <dbReference type="EMBL" id="MCS3864988.1"/>
    </source>
</evidence>
<comment type="caution">
    <text evidence="1">The sequence shown here is derived from an EMBL/GenBank/DDBJ whole genome shotgun (WGS) entry which is preliminary data.</text>
</comment>
<protein>
    <submittedName>
        <fullName evidence="1">Uncharacterized protein</fullName>
    </submittedName>
</protein>
<organism evidence="1 2">
    <name type="scientific">Salinibacter ruber</name>
    <dbReference type="NCBI Taxonomy" id="146919"/>
    <lineage>
        <taxon>Bacteria</taxon>
        <taxon>Pseudomonadati</taxon>
        <taxon>Rhodothermota</taxon>
        <taxon>Rhodothermia</taxon>
        <taxon>Rhodothermales</taxon>
        <taxon>Salinibacteraceae</taxon>
        <taxon>Salinibacter</taxon>
    </lineage>
</organism>
<sequence>MGHLAAGLSNLPVSLVFLEHRAVGFPEVAEASSLSVFLRNPAPEPSAGFCRTVSDNERYHLPGLWAQSDPQPPLIRTFPDVRPALIELKDVILFS</sequence>
<gene>
    <name evidence="1" type="ORF">GGP82_001537</name>
</gene>
<dbReference type="EMBL" id="JANTYZ010000003">
    <property type="protein sequence ID" value="MCS3864988.1"/>
    <property type="molecule type" value="Genomic_DNA"/>
</dbReference>
<evidence type="ECO:0000313" key="2">
    <source>
        <dbReference type="Proteomes" id="UP001155034"/>
    </source>
</evidence>
<reference evidence="1" key="1">
    <citation type="submission" date="2022-08" db="EMBL/GenBank/DDBJ databases">
        <title>Genomic Encyclopedia of Type Strains, Phase V (KMG-V): Genome sequencing to study the core and pangenomes of soil and plant-associated prokaryotes.</title>
        <authorList>
            <person name="Whitman W."/>
        </authorList>
    </citation>
    <scope>NUCLEOTIDE SEQUENCE</scope>
    <source>
        <strain evidence="1">SP2016B</strain>
    </source>
</reference>